<dbReference type="Gene3D" id="3.30.70.1240">
    <property type="entry name" value="DOPA-like domains"/>
    <property type="match status" value="1"/>
</dbReference>
<dbReference type="Pfam" id="PF08883">
    <property type="entry name" value="DOPA_dioxygen"/>
    <property type="match status" value="1"/>
</dbReference>
<dbReference type="GO" id="GO:0051213">
    <property type="term" value="F:dioxygenase activity"/>
    <property type="evidence" value="ECO:0007669"/>
    <property type="project" value="UniProtKB-KW"/>
</dbReference>
<dbReference type="PANTHER" id="PTHR36423:SF2">
    <property type="entry name" value="AFR070WP"/>
    <property type="match status" value="1"/>
</dbReference>
<dbReference type="AlphaFoldDB" id="A0A1D2VRL0"/>
<keyword evidence="1" id="KW-0223">Dioxygenase</keyword>
<dbReference type="InParanoid" id="A0A1D2VRL0"/>
<dbReference type="RefSeq" id="XP_020050551.1">
    <property type="nucleotide sequence ID" value="XM_020194344.1"/>
</dbReference>
<accession>A0A1D2VRL0</accession>
<dbReference type="InterPro" id="IPR014980">
    <property type="entry name" value="DOPA_dioxygen"/>
</dbReference>
<keyword evidence="2" id="KW-1185">Reference proteome</keyword>
<keyword evidence="1" id="KW-0560">Oxidoreductase</keyword>
<protein>
    <submittedName>
        <fullName evidence="1">Dopa 4,5-dioxygenase</fullName>
    </submittedName>
</protein>
<dbReference type="Proteomes" id="UP000095038">
    <property type="component" value="Unassembled WGS sequence"/>
</dbReference>
<dbReference type="SUPFAM" id="SSF143410">
    <property type="entry name" value="DOPA-like"/>
    <property type="match status" value="1"/>
</dbReference>
<organism evidence="1 2">
    <name type="scientific">Ascoidea rubescens DSM 1968</name>
    <dbReference type="NCBI Taxonomy" id="1344418"/>
    <lineage>
        <taxon>Eukaryota</taxon>
        <taxon>Fungi</taxon>
        <taxon>Dikarya</taxon>
        <taxon>Ascomycota</taxon>
        <taxon>Saccharomycotina</taxon>
        <taxon>Saccharomycetes</taxon>
        <taxon>Ascoideaceae</taxon>
        <taxon>Ascoidea</taxon>
    </lineage>
</organism>
<dbReference type="PIRSF" id="PIRSF028139">
    <property type="entry name" value="DOPA-diox_rel_Mll2280"/>
    <property type="match status" value="1"/>
</dbReference>
<proteinExistence type="predicted"/>
<dbReference type="OrthoDB" id="9970095at2759"/>
<gene>
    <name evidence="1" type="ORF">ASCRUDRAFT_79132</name>
</gene>
<evidence type="ECO:0000313" key="2">
    <source>
        <dbReference type="Proteomes" id="UP000095038"/>
    </source>
</evidence>
<reference evidence="2" key="1">
    <citation type="submission" date="2016-05" db="EMBL/GenBank/DDBJ databases">
        <title>Comparative genomics of biotechnologically important yeasts.</title>
        <authorList>
            <consortium name="DOE Joint Genome Institute"/>
            <person name="Riley R."/>
            <person name="Haridas S."/>
            <person name="Wolfe K.H."/>
            <person name="Lopes M.R."/>
            <person name="Hittinger C.T."/>
            <person name="Goker M."/>
            <person name="Salamov A."/>
            <person name="Wisecaver J."/>
            <person name="Long T.M."/>
            <person name="Aerts A.L."/>
            <person name="Barry K."/>
            <person name="Choi C."/>
            <person name="Clum A."/>
            <person name="Coughlan A.Y."/>
            <person name="Deshpande S."/>
            <person name="Douglass A.P."/>
            <person name="Hanson S.J."/>
            <person name="Klenk H.-P."/>
            <person name="Labutti K."/>
            <person name="Lapidus A."/>
            <person name="Lindquist E."/>
            <person name="Lipzen A."/>
            <person name="Meier-Kolthoff J.P."/>
            <person name="Ohm R.A."/>
            <person name="Otillar R.P."/>
            <person name="Pangilinan J."/>
            <person name="Peng Y."/>
            <person name="Rokas A."/>
            <person name="Rosa C.A."/>
            <person name="Scheuner C."/>
            <person name="Sibirny A.A."/>
            <person name="Slot J.C."/>
            <person name="Stielow J.B."/>
            <person name="Sun H."/>
            <person name="Kurtzman C.P."/>
            <person name="Blackwell M."/>
            <person name="Grigoriev I.V."/>
            <person name="Jeffries T.W."/>
        </authorList>
    </citation>
    <scope>NUCLEOTIDE SEQUENCE [LARGE SCALE GENOMIC DNA]</scope>
    <source>
        <strain evidence="2">DSM 1968</strain>
    </source>
</reference>
<sequence length="131" mass="15396">MSIHNPTPFICNIKSYDIHTYFAKTNLPEKQKAYQLREKLLEDFAQEIKAGDIRYYKIHDDPLGPHPIGMWEIDFKKPEIFSKIVPWYQINHDGLSVLIHPRSDQGDLKDHTAHAMWLGHKVRLISSFLKE</sequence>
<dbReference type="EMBL" id="KV454475">
    <property type="protein sequence ID" value="ODV64244.1"/>
    <property type="molecule type" value="Genomic_DNA"/>
</dbReference>
<dbReference type="InterPro" id="IPR023389">
    <property type="entry name" value="DOPA-like_sf"/>
</dbReference>
<name>A0A1D2VRL0_9ASCO</name>
<dbReference type="GeneID" id="30967980"/>
<evidence type="ECO:0000313" key="1">
    <source>
        <dbReference type="EMBL" id="ODV64244.1"/>
    </source>
</evidence>
<dbReference type="PANTHER" id="PTHR36423">
    <property type="entry name" value="AFR070WP"/>
    <property type="match status" value="1"/>
</dbReference>